<keyword evidence="2 6" id="KW-0732">Signal</keyword>
<evidence type="ECO:0000256" key="1">
    <source>
        <dbReference type="ARBA" id="ARBA00022475"/>
    </source>
</evidence>
<dbReference type="AlphaFoldDB" id="A0A6B8RQT3"/>
<organism evidence="7 8">
    <name type="scientific">Paenibacillus psychroresistens</name>
    <dbReference type="NCBI Taxonomy" id="1778678"/>
    <lineage>
        <taxon>Bacteria</taxon>
        <taxon>Bacillati</taxon>
        <taxon>Bacillota</taxon>
        <taxon>Bacilli</taxon>
        <taxon>Bacillales</taxon>
        <taxon>Paenibacillaceae</taxon>
        <taxon>Paenibacillus</taxon>
    </lineage>
</organism>
<dbReference type="RefSeq" id="WP_155703464.1">
    <property type="nucleotide sequence ID" value="NZ_CP034235.1"/>
</dbReference>
<dbReference type="OrthoDB" id="2060074at2"/>
<dbReference type="PANTHER" id="PTHR43649:SF33">
    <property type="entry name" value="POLYGALACTURONAN_RHAMNOGALACTURONAN-BINDING PROTEIN YTCQ"/>
    <property type="match status" value="1"/>
</dbReference>
<dbReference type="Proteomes" id="UP000426246">
    <property type="component" value="Chromosome"/>
</dbReference>
<feature type="chain" id="PRO_5039260933" evidence="6">
    <location>
        <begin position="21"/>
        <end position="432"/>
    </location>
</feature>
<dbReference type="SUPFAM" id="SSF53850">
    <property type="entry name" value="Periplasmic binding protein-like II"/>
    <property type="match status" value="1"/>
</dbReference>
<gene>
    <name evidence="7" type="ORF">EHS13_27480</name>
</gene>
<accession>A0A6B8RQT3</accession>
<dbReference type="EMBL" id="CP034235">
    <property type="protein sequence ID" value="QGQ98359.1"/>
    <property type="molecule type" value="Genomic_DNA"/>
</dbReference>
<dbReference type="Pfam" id="PF01547">
    <property type="entry name" value="SBP_bac_1"/>
    <property type="match status" value="1"/>
</dbReference>
<evidence type="ECO:0000313" key="7">
    <source>
        <dbReference type="EMBL" id="QGQ98359.1"/>
    </source>
</evidence>
<evidence type="ECO:0000256" key="6">
    <source>
        <dbReference type="SAM" id="SignalP"/>
    </source>
</evidence>
<evidence type="ECO:0000256" key="3">
    <source>
        <dbReference type="ARBA" id="ARBA00023136"/>
    </source>
</evidence>
<dbReference type="InterPro" id="IPR006059">
    <property type="entry name" value="SBP"/>
</dbReference>
<reference evidence="8" key="1">
    <citation type="submission" date="2018-11" db="EMBL/GenBank/DDBJ databases">
        <title>Complete genome sequence of Paenibacillus sp. ML311-T8.</title>
        <authorList>
            <person name="Nam Y.-D."/>
            <person name="Kang J."/>
            <person name="Chung W.-H."/>
            <person name="Park Y.S."/>
        </authorList>
    </citation>
    <scope>NUCLEOTIDE SEQUENCE [LARGE SCALE GENOMIC DNA]</scope>
    <source>
        <strain evidence="8">ML311-T8</strain>
    </source>
</reference>
<evidence type="ECO:0000256" key="4">
    <source>
        <dbReference type="ARBA" id="ARBA00023139"/>
    </source>
</evidence>
<keyword evidence="3" id="KW-0472">Membrane</keyword>
<dbReference type="Gene3D" id="3.40.190.10">
    <property type="entry name" value="Periplasmic binding protein-like II"/>
    <property type="match status" value="2"/>
</dbReference>
<keyword evidence="4" id="KW-0564">Palmitate</keyword>
<evidence type="ECO:0000256" key="5">
    <source>
        <dbReference type="ARBA" id="ARBA00023288"/>
    </source>
</evidence>
<keyword evidence="8" id="KW-1185">Reference proteome</keyword>
<sequence>MKKWLSIMVITSLAITILSACSKEDKESARSGTPVSVKSTEAPVEAVKIQGKVTLATNRTDLIETNLKEYAEQFHAKYPDATVEFQAIKDYDQTIKIRMASNELPDIILIPGTVKNSDLPTFFAPLDDLGLNDRIYFKDNRSLDGKLYGISSGSSAMGITYNKKAFQLAGITEVPKTLDEFLAACEKLKAKGIIPLATNFKDKWPLYGWDQEAYVVTGDAGLHNSMAKQEAPFAVDGPHWKAFSILKTLVDKGYTEKDLMSTNWEASKKDVASGKMAMYLLGNWVVPQVIDNGSTTEDVGFFPLPLDNTGNAKAIIASDYFYGVNKKSANLPAAKALLKWIVEESGYSDFAGFIPVLKDKKPVLKQLADFMAMNPTMIEMQADNDEYLAISNKMQFDTSAFAQDAIMGDDMKKVFAEYDKKWQDAKKSLEKK</sequence>
<keyword evidence="1" id="KW-1003">Cell membrane</keyword>
<protein>
    <submittedName>
        <fullName evidence="7">Extracellular solute-binding protein</fullName>
    </submittedName>
</protein>
<feature type="signal peptide" evidence="6">
    <location>
        <begin position="1"/>
        <end position="20"/>
    </location>
</feature>
<evidence type="ECO:0000313" key="8">
    <source>
        <dbReference type="Proteomes" id="UP000426246"/>
    </source>
</evidence>
<name>A0A6B8RQT3_9BACL</name>
<dbReference type="InterPro" id="IPR050490">
    <property type="entry name" value="Bact_solute-bd_prot1"/>
</dbReference>
<dbReference type="PANTHER" id="PTHR43649">
    <property type="entry name" value="ARABINOSE-BINDING PROTEIN-RELATED"/>
    <property type="match status" value="1"/>
</dbReference>
<proteinExistence type="predicted"/>
<dbReference type="KEGG" id="ppsc:EHS13_27480"/>
<dbReference type="PROSITE" id="PS51257">
    <property type="entry name" value="PROKAR_LIPOPROTEIN"/>
    <property type="match status" value="1"/>
</dbReference>
<keyword evidence="5" id="KW-0449">Lipoprotein</keyword>
<evidence type="ECO:0000256" key="2">
    <source>
        <dbReference type="ARBA" id="ARBA00022729"/>
    </source>
</evidence>